<dbReference type="SUPFAM" id="SSF53756">
    <property type="entry name" value="UDP-Glycosyltransferase/glycogen phosphorylase"/>
    <property type="match status" value="1"/>
</dbReference>
<accession>X0T385</accession>
<comment type="caution">
    <text evidence="1">The sequence shown here is derived from an EMBL/GenBank/DDBJ whole genome shotgun (WGS) entry which is preliminary data.</text>
</comment>
<evidence type="ECO:0000313" key="1">
    <source>
        <dbReference type="EMBL" id="GAF82632.1"/>
    </source>
</evidence>
<sequence length="328" mass="37825">MEQQAMEQLYIDEPCVVSLCARELGWFLQYYQAHMRYLKHKVYPDHKFVIMTDSVLHPFINDFVSYTLPLPDDFYNLGLDRDCYESVLLNSPAGSLTPPNVYSSLVNYIRRFYNKDKAVEVWTPRGCNFIINKMQQIFCKYSAGEKIKAEKPIIVVMPRARVRAANRNIPESVWKELVHMLKQTFLVVLSGTPNGACLQNYESESVVNLISYEKEDKVDKTIQYLNSAVCSVSSQSGGTHISLLSNCSSYIIGHEKDRHTIELNRFNVPTSFRYVTDYRCIDATTIVNDLRKFIYMLVKKGMVEDDSPSFDKLVSDDIIKLKELIESQ</sequence>
<gene>
    <name evidence="1" type="ORF">S01H1_11849</name>
</gene>
<dbReference type="AlphaFoldDB" id="X0T385"/>
<name>X0T385_9ZZZZ</name>
<organism evidence="1">
    <name type="scientific">marine sediment metagenome</name>
    <dbReference type="NCBI Taxonomy" id="412755"/>
    <lineage>
        <taxon>unclassified sequences</taxon>
        <taxon>metagenomes</taxon>
        <taxon>ecological metagenomes</taxon>
    </lineage>
</organism>
<proteinExistence type="predicted"/>
<dbReference type="EMBL" id="BARS01006055">
    <property type="protein sequence ID" value="GAF82632.1"/>
    <property type="molecule type" value="Genomic_DNA"/>
</dbReference>
<reference evidence="1" key="1">
    <citation type="journal article" date="2014" name="Front. Microbiol.">
        <title>High frequency of phylogenetically diverse reductive dehalogenase-homologous genes in deep subseafloor sedimentary metagenomes.</title>
        <authorList>
            <person name="Kawai M."/>
            <person name="Futagami T."/>
            <person name="Toyoda A."/>
            <person name="Takaki Y."/>
            <person name="Nishi S."/>
            <person name="Hori S."/>
            <person name="Arai W."/>
            <person name="Tsubouchi T."/>
            <person name="Morono Y."/>
            <person name="Uchiyama I."/>
            <person name="Ito T."/>
            <person name="Fujiyama A."/>
            <person name="Inagaki F."/>
            <person name="Takami H."/>
        </authorList>
    </citation>
    <scope>NUCLEOTIDE SEQUENCE</scope>
    <source>
        <strain evidence="1">Expedition CK06-06</strain>
    </source>
</reference>
<dbReference type="Gene3D" id="3.40.50.2000">
    <property type="entry name" value="Glycogen Phosphorylase B"/>
    <property type="match status" value="1"/>
</dbReference>
<protein>
    <submittedName>
        <fullName evidence="1">Uncharacterized protein</fullName>
    </submittedName>
</protein>